<dbReference type="AlphaFoldDB" id="A0A2K9J135"/>
<name>A0A2K9J135_9BACI</name>
<evidence type="ECO:0000313" key="2">
    <source>
        <dbReference type="Proteomes" id="UP000234237"/>
    </source>
</evidence>
<organism evidence="1 2">
    <name type="scientific">Virgibacillus dokdonensis</name>
    <dbReference type="NCBI Taxonomy" id="302167"/>
    <lineage>
        <taxon>Bacteria</taxon>
        <taxon>Bacillati</taxon>
        <taxon>Bacillota</taxon>
        <taxon>Bacilli</taxon>
        <taxon>Bacillales</taxon>
        <taxon>Bacillaceae</taxon>
        <taxon>Virgibacillus</taxon>
    </lineage>
</organism>
<gene>
    <name evidence="1" type="ORF">A21D_02360</name>
</gene>
<reference evidence="2" key="1">
    <citation type="submission" date="2016-11" db="EMBL/GenBank/DDBJ databases">
        <title>Complete genome sequence of Virgibacillus pantothenticus 21D, a halophilic bacterium isolated from the deep hypersaline anoxic basin Discovery in the Mediterranean Sea.</title>
        <authorList>
            <person name="Zeaiter Z."/>
            <person name="Booth J.M."/>
            <person name="Prosdocimi E.M."/>
            <person name="Mapelli F."/>
            <person name="Fusi M."/>
            <person name="Daffonchio D."/>
            <person name="Borin S."/>
            <person name="Crotti E."/>
        </authorList>
    </citation>
    <scope>NUCLEOTIDE SEQUENCE [LARGE SCALE GENOMIC DNA]</scope>
    <source>
        <strain evidence="2">21D</strain>
    </source>
</reference>
<dbReference type="EMBL" id="CP018622">
    <property type="protein sequence ID" value="AUJ25424.1"/>
    <property type="molecule type" value="Genomic_DNA"/>
</dbReference>
<accession>A0A2K9J135</accession>
<protein>
    <submittedName>
        <fullName evidence="1">Uncharacterized protein</fullName>
    </submittedName>
</protein>
<sequence length="71" mass="8109">MSEFSTSRSGFRRFAYIIIHKRLYVPIAQKVSPDVTFGLTFLGTREPSPHNAVIAEKTSQHQLKNQEALMM</sequence>
<proteinExistence type="predicted"/>
<dbReference type="Proteomes" id="UP000234237">
    <property type="component" value="Chromosome"/>
</dbReference>
<dbReference type="KEGG" id="vpn:A21D_02360"/>
<evidence type="ECO:0000313" key="1">
    <source>
        <dbReference type="EMBL" id="AUJ25424.1"/>
    </source>
</evidence>